<keyword evidence="1" id="KW-0677">Repeat</keyword>
<gene>
    <name evidence="6" type="ORF">B0A71_02930</name>
    <name evidence="5" type="ORF">BHE19_02885</name>
</gene>
<evidence type="ECO:0000313" key="5">
    <source>
        <dbReference type="EMBL" id="OHT46468.1"/>
    </source>
</evidence>
<evidence type="ECO:0000313" key="7">
    <source>
        <dbReference type="Proteomes" id="UP000180252"/>
    </source>
</evidence>
<dbReference type="SUPFAM" id="SSF81901">
    <property type="entry name" value="HCP-like"/>
    <property type="match status" value="1"/>
</dbReference>
<dbReference type="PROSITE" id="PS50005">
    <property type="entry name" value="TPR"/>
    <property type="match status" value="2"/>
</dbReference>
<dbReference type="SMART" id="SM00028">
    <property type="entry name" value="TPR"/>
    <property type="match status" value="4"/>
</dbReference>
<sequence length="450" mass="52129">MIQKGVIAILFFVLLGNPISVMAQTEPEDIAMATDEYQDAFYESLKQKGIENYDKAVTSLQKCIKLKPNDAVAYFELGKNYLSLKDYRSAQDSFEKATQLDPKNKWYWLGIYDVSYETKNYPLAIETIQKIMVFDEEYKDDLISLYMITNQFDKALVAINEMNEKYGKSEDRDRYRLQILSQGKYQNAEIDNLIEQIKQHPKEESNYVNLIFLYSKSEETDKALNVAKQLAKEIPTSEWAQVSLFKVYLDGNQADKAIKAMNVILGSSKIDSKIKHRTLNEFLIYTNKNPQYAPDLEKAISYFDNDPNVDVAKEIGKFYHSKGQFENAIKYYEKDLKANSETDRETNLLLLEAYAQTKQFEPMTKRAMSMIEVYPSQPQFYYYAGLGNNQLKQFKNAKTVLEIGLDYVVEDKTLEANFNIQIGEAYNGLGDAKKKEEYFLKANELLKKRK</sequence>
<evidence type="ECO:0000256" key="4">
    <source>
        <dbReference type="SAM" id="SignalP"/>
    </source>
</evidence>
<evidence type="ECO:0000313" key="8">
    <source>
        <dbReference type="Proteomes" id="UP000198319"/>
    </source>
</evidence>
<evidence type="ECO:0000313" key="6">
    <source>
        <dbReference type="EMBL" id="OXB22430.1"/>
    </source>
</evidence>
<proteinExistence type="predicted"/>
<evidence type="ECO:0000256" key="1">
    <source>
        <dbReference type="ARBA" id="ARBA00022737"/>
    </source>
</evidence>
<keyword evidence="8" id="KW-1185">Reference proteome</keyword>
<dbReference type="InterPro" id="IPR019734">
    <property type="entry name" value="TPR_rpt"/>
</dbReference>
<reference evidence="7" key="2">
    <citation type="submission" date="2016-09" db="EMBL/GenBank/DDBJ databases">
        <authorList>
            <person name="Chen S."/>
            <person name="Walker E."/>
        </authorList>
    </citation>
    <scope>NUCLEOTIDE SEQUENCE [LARGE SCALE GENOMIC DNA]</scope>
    <source>
        <strain evidence="7">MSU</strain>
    </source>
</reference>
<dbReference type="Proteomes" id="UP000198319">
    <property type="component" value="Unassembled WGS sequence"/>
</dbReference>
<reference evidence="5" key="1">
    <citation type="submission" date="2016-09" db="EMBL/GenBank/DDBJ databases">
        <authorList>
            <person name="Capua I."/>
            <person name="De Benedictis P."/>
            <person name="Joannis T."/>
            <person name="Lombin L.H."/>
            <person name="Cattoli G."/>
        </authorList>
    </citation>
    <scope>NUCLEOTIDE SEQUENCE [LARGE SCALE GENOMIC DNA]</scope>
    <source>
        <strain evidence="5">MSU</strain>
    </source>
</reference>
<dbReference type="PANTHER" id="PTHR12558">
    <property type="entry name" value="CELL DIVISION CYCLE 16,23,27"/>
    <property type="match status" value="1"/>
</dbReference>
<reference evidence="6 8" key="3">
    <citation type="submission" date="2016-11" db="EMBL/GenBank/DDBJ databases">
        <title>Whole genomes of Flavobacteriaceae.</title>
        <authorList>
            <person name="Stine C."/>
            <person name="Li C."/>
            <person name="Tadesse D."/>
        </authorList>
    </citation>
    <scope>NUCLEOTIDE SEQUENCE [LARGE SCALE GENOMIC DNA]</scope>
    <source>
        <strain evidence="6 8">ATCC BAA-2541</strain>
    </source>
</reference>
<keyword evidence="2 3" id="KW-0802">TPR repeat</keyword>
<dbReference type="PROSITE" id="PS50293">
    <property type="entry name" value="TPR_REGION"/>
    <property type="match status" value="1"/>
</dbReference>
<dbReference type="RefSeq" id="WP_070906202.1">
    <property type="nucleotide sequence ID" value="NZ_MIKE01000011.1"/>
</dbReference>
<dbReference type="Pfam" id="PF13181">
    <property type="entry name" value="TPR_8"/>
    <property type="match status" value="2"/>
</dbReference>
<dbReference type="EMBL" id="MIKE01000011">
    <property type="protein sequence ID" value="OHT46468.1"/>
    <property type="molecule type" value="Genomic_DNA"/>
</dbReference>
<dbReference type="STRING" id="1278819.BHE19_02885"/>
<organism evidence="5 7">
    <name type="scientific">Flavobacterium tructae</name>
    <dbReference type="NCBI Taxonomy" id="1114873"/>
    <lineage>
        <taxon>Bacteria</taxon>
        <taxon>Pseudomonadati</taxon>
        <taxon>Bacteroidota</taxon>
        <taxon>Flavobacteriia</taxon>
        <taxon>Flavobacteriales</taxon>
        <taxon>Flavobacteriaceae</taxon>
        <taxon>Flavobacterium</taxon>
    </lineage>
</organism>
<evidence type="ECO:0000256" key="3">
    <source>
        <dbReference type="PROSITE-ProRule" id="PRU00339"/>
    </source>
</evidence>
<dbReference type="Gene3D" id="1.25.40.10">
    <property type="entry name" value="Tetratricopeptide repeat domain"/>
    <property type="match status" value="3"/>
</dbReference>
<dbReference type="InterPro" id="IPR011990">
    <property type="entry name" value="TPR-like_helical_dom_sf"/>
</dbReference>
<dbReference type="OrthoDB" id="1465784at2"/>
<feature type="signal peptide" evidence="4">
    <location>
        <begin position="1"/>
        <end position="23"/>
    </location>
</feature>
<dbReference type="SUPFAM" id="SSF48452">
    <property type="entry name" value="TPR-like"/>
    <property type="match status" value="1"/>
</dbReference>
<evidence type="ECO:0000256" key="2">
    <source>
        <dbReference type="ARBA" id="ARBA00022803"/>
    </source>
</evidence>
<name>A0A1S1J9Q0_9FLAO</name>
<keyword evidence="4" id="KW-0732">Signal</keyword>
<accession>A0A1S1J9Q0</accession>
<dbReference type="AlphaFoldDB" id="A0A1S1J9Q0"/>
<feature type="chain" id="PRO_5010160317" evidence="4">
    <location>
        <begin position="24"/>
        <end position="450"/>
    </location>
</feature>
<dbReference type="PANTHER" id="PTHR12558:SF13">
    <property type="entry name" value="CELL DIVISION CYCLE PROTEIN 27 HOMOLOG"/>
    <property type="match status" value="1"/>
</dbReference>
<protein>
    <submittedName>
        <fullName evidence="5">Cytochrome C biosynthesis protein</fullName>
    </submittedName>
</protein>
<feature type="repeat" description="TPR" evidence="3">
    <location>
        <begin position="71"/>
        <end position="104"/>
    </location>
</feature>
<dbReference type="Proteomes" id="UP000180252">
    <property type="component" value="Unassembled WGS sequence"/>
</dbReference>
<dbReference type="InterPro" id="IPR013105">
    <property type="entry name" value="TPR_2"/>
</dbReference>
<comment type="caution">
    <text evidence="5">The sequence shown here is derived from an EMBL/GenBank/DDBJ whole genome shotgun (WGS) entry which is preliminary data.</text>
</comment>
<dbReference type="EMBL" id="MUHG01000002">
    <property type="protein sequence ID" value="OXB22430.1"/>
    <property type="molecule type" value="Genomic_DNA"/>
</dbReference>
<dbReference type="Pfam" id="PF07719">
    <property type="entry name" value="TPR_2"/>
    <property type="match status" value="1"/>
</dbReference>
<feature type="repeat" description="TPR" evidence="3">
    <location>
        <begin position="309"/>
        <end position="342"/>
    </location>
</feature>